<sequence length="82" mass="8972">MRRDFSVTLQGELSTILDWIERTGKPGYKPNPDARSTRLSVSVKARACPGHPRLVCGYAAKTWMPATSAGTTVKIICARNPI</sequence>
<evidence type="ECO:0000313" key="1">
    <source>
        <dbReference type="EMBL" id="ABA04549.1"/>
    </source>
</evidence>
<proteinExistence type="predicted"/>
<dbReference type="HOGENOM" id="CLU_2554850_0_0_5"/>
<gene>
    <name evidence="1" type="ordered locus">Nwi_1288</name>
</gene>
<name>Q3ST42_NITWN</name>
<organism evidence="1 2">
    <name type="scientific">Nitrobacter winogradskyi (strain ATCC 25391 / DSM 10237 / CIP 104748 / NCIMB 11846 / Nb-255)</name>
    <dbReference type="NCBI Taxonomy" id="323098"/>
    <lineage>
        <taxon>Bacteria</taxon>
        <taxon>Pseudomonadati</taxon>
        <taxon>Pseudomonadota</taxon>
        <taxon>Alphaproteobacteria</taxon>
        <taxon>Hyphomicrobiales</taxon>
        <taxon>Nitrobacteraceae</taxon>
        <taxon>Nitrobacter</taxon>
    </lineage>
</organism>
<accession>Q3ST42</accession>
<keyword evidence="2" id="KW-1185">Reference proteome</keyword>
<dbReference type="AlphaFoldDB" id="Q3ST42"/>
<dbReference type="KEGG" id="nwi:Nwi_1288"/>
<evidence type="ECO:0000313" key="2">
    <source>
        <dbReference type="Proteomes" id="UP000002531"/>
    </source>
</evidence>
<reference evidence="1 2" key="1">
    <citation type="journal article" date="2006" name="Appl. Environ. Microbiol.">
        <title>Genome sequence of the chemolithoautotrophic nitrite-oxidizing bacterium Nitrobacter winogradskyi Nb-255.</title>
        <authorList>
            <person name="Starkenburg S.R."/>
            <person name="Chain P.S."/>
            <person name="Sayavedra-Soto L.A."/>
            <person name="Hauser L."/>
            <person name="Land M.L."/>
            <person name="Larimer F.W."/>
            <person name="Malfatti S.A."/>
            <person name="Klotz M.G."/>
            <person name="Bottomley P.J."/>
            <person name="Arp D.J."/>
            <person name="Hickey W.J."/>
        </authorList>
    </citation>
    <scope>NUCLEOTIDE SEQUENCE [LARGE SCALE GENOMIC DNA]</scope>
    <source>
        <strain evidence="2">ATCC 25391 / DSM 10237 / CIP 104748 / NCIMB 11846 / Nb-255</strain>
    </source>
</reference>
<protein>
    <submittedName>
        <fullName evidence="1">Uncharacterized protein</fullName>
    </submittedName>
</protein>
<dbReference type="EMBL" id="CP000115">
    <property type="protein sequence ID" value="ABA04549.1"/>
    <property type="molecule type" value="Genomic_DNA"/>
</dbReference>
<dbReference type="Proteomes" id="UP000002531">
    <property type="component" value="Chromosome"/>
</dbReference>